<evidence type="ECO:0000313" key="3">
    <source>
        <dbReference type="Proteomes" id="UP000244066"/>
    </source>
</evidence>
<dbReference type="Proteomes" id="UP000244066">
    <property type="component" value="Unassembled WGS sequence"/>
</dbReference>
<dbReference type="InterPro" id="IPR036397">
    <property type="entry name" value="RNaseH_sf"/>
</dbReference>
<dbReference type="Gene3D" id="3.30.420.10">
    <property type="entry name" value="Ribonuclease H-like superfamily/Ribonuclease H"/>
    <property type="match status" value="1"/>
</dbReference>
<dbReference type="SUPFAM" id="SSF53098">
    <property type="entry name" value="Ribonuclease H-like"/>
    <property type="match status" value="1"/>
</dbReference>
<evidence type="ECO:0000259" key="1">
    <source>
        <dbReference type="PROSITE" id="PS50879"/>
    </source>
</evidence>
<evidence type="ECO:0000313" key="2">
    <source>
        <dbReference type="EMBL" id="PUA32058.1"/>
    </source>
</evidence>
<dbReference type="InterPro" id="IPR012337">
    <property type="entry name" value="RNaseH-like_sf"/>
</dbReference>
<proteinExistence type="predicted"/>
<dbReference type="EMBL" id="NDWU01000010">
    <property type="protein sequence ID" value="PUA32058.1"/>
    <property type="molecule type" value="Genomic_DNA"/>
</dbReference>
<dbReference type="InterPro" id="IPR002156">
    <property type="entry name" value="RNaseH_domain"/>
</dbReference>
<sequence length="134" mass="15208">MRGVAEVKVYVDGASRGNPGPAGIGVVLRFNSETVRFKKFVGNRTNNEAEYLALLEGLKLAVKINAKKVRVFSDSELMVKQLRGEFEVKEARLSKLYSEVKELERLLDVDYFYIPRELNKLADKLANEAIDENR</sequence>
<dbReference type="AlphaFoldDB" id="A0A2R7Y3H9"/>
<dbReference type="GO" id="GO:0004523">
    <property type="term" value="F:RNA-DNA hybrid ribonuclease activity"/>
    <property type="evidence" value="ECO:0007669"/>
    <property type="project" value="InterPro"/>
</dbReference>
<dbReference type="GO" id="GO:0003676">
    <property type="term" value="F:nucleic acid binding"/>
    <property type="evidence" value="ECO:0007669"/>
    <property type="project" value="InterPro"/>
</dbReference>
<dbReference type="PROSITE" id="PS50879">
    <property type="entry name" value="RNASE_H_1"/>
    <property type="match status" value="1"/>
</dbReference>
<dbReference type="PANTHER" id="PTHR46387">
    <property type="entry name" value="POLYNUCLEOTIDYL TRANSFERASE, RIBONUCLEASE H-LIKE SUPERFAMILY PROTEIN"/>
    <property type="match status" value="1"/>
</dbReference>
<comment type="caution">
    <text evidence="2">The sequence shown here is derived from an EMBL/GenBank/DDBJ whole genome shotgun (WGS) entry which is preliminary data.</text>
</comment>
<dbReference type="CDD" id="cd09279">
    <property type="entry name" value="RNase_HI_like"/>
    <property type="match status" value="1"/>
</dbReference>
<dbReference type="PANTHER" id="PTHR46387:SF2">
    <property type="entry name" value="RIBONUCLEASE HI"/>
    <property type="match status" value="1"/>
</dbReference>
<reference evidence="2 3" key="1">
    <citation type="submission" date="2017-04" db="EMBL/GenBank/DDBJ databases">
        <title>Draft Aigarchaeota genome from a New Zealand hot spring.</title>
        <authorList>
            <person name="Reysenbach A.-L."/>
            <person name="Donaho J.A."/>
            <person name="Gerhart J."/>
            <person name="Kelley J.F."/>
            <person name="Kouba K."/>
            <person name="Podar M."/>
            <person name="Stott M."/>
        </authorList>
    </citation>
    <scope>NUCLEOTIDE SEQUENCE [LARGE SCALE GENOMIC DNA]</scope>
    <source>
        <strain evidence="2">NZ13_MG1</strain>
    </source>
</reference>
<name>A0A2R7Y3H9_9ARCH</name>
<protein>
    <recommendedName>
        <fullName evidence="1">RNase H type-1 domain-containing protein</fullName>
    </recommendedName>
</protein>
<dbReference type="Pfam" id="PF13456">
    <property type="entry name" value="RVT_3"/>
    <property type="match status" value="1"/>
</dbReference>
<organism evidence="2 3">
    <name type="scientific">Candidatus Terraquivivens tikiterensis</name>
    <dbReference type="NCBI Taxonomy" id="1980982"/>
    <lineage>
        <taxon>Archaea</taxon>
        <taxon>Nitrososphaerota</taxon>
        <taxon>Candidatus Wolframiiraptoraceae</taxon>
        <taxon>Candidatus Terraquivivens</taxon>
    </lineage>
</organism>
<feature type="domain" description="RNase H type-1" evidence="1">
    <location>
        <begin position="3"/>
        <end position="131"/>
    </location>
</feature>
<gene>
    <name evidence="2" type="ORF">B9J98_04600</name>
</gene>
<accession>A0A2R7Y3H9</accession>